<reference evidence="2" key="1">
    <citation type="submission" date="2021-01" db="EMBL/GenBank/DDBJ databases">
        <title>Caligus Genome Assembly.</title>
        <authorList>
            <person name="Gallardo-Escarate C."/>
        </authorList>
    </citation>
    <scope>NUCLEOTIDE SEQUENCE [LARGE SCALE GENOMIC DNA]</scope>
</reference>
<evidence type="ECO:0000313" key="1">
    <source>
        <dbReference type="EMBL" id="QQP53644.1"/>
    </source>
</evidence>
<gene>
    <name evidence="1" type="ORF">FKW44_006185</name>
</gene>
<name>A0A7T8QSP9_CALRO</name>
<organism evidence="1 2">
    <name type="scientific">Caligus rogercresseyi</name>
    <name type="common">Sea louse</name>
    <dbReference type="NCBI Taxonomy" id="217165"/>
    <lineage>
        <taxon>Eukaryota</taxon>
        <taxon>Metazoa</taxon>
        <taxon>Ecdysozoa</taxon>
        <taxon>Arthropoda</taxon>
        <taxon>Crustacea</taxon>
        <taxon>Multicrustacea</taxon>
        <taxon>Hexanauplia</taxon>
        <taxon>Copepoda</taxon>
        <taxon>Siphonostomatoida</taxon>
        <taxon>Caligidae</taxon>
        <taxon>Caligus</taxon>
    </lineage>
</organism>
<accession>A0A7T8QSP9</accession>
<proteinExistence type="predicted"/>
<dbReference type="EMBL" id="CP045893">
    <property type="protein sequence ID" value="QQP53644.1"/>
    <property type="molecule type" value="Genomic_DNA"/>
</dbReference>
<keyword evidence="2" id="KW-1185">Reference proteome</keyword>
<protein>
    <submittedName>
        <fullName evidence="1">Uncharacterized protein</fullName>
    </submittedName>
</protein>
<dbReference type="Proteomes" id="UP000595437">
    <property type="component" value="Chromosome 4"/>
</dbReference>
<feature type="non-terminal residue" evidence="1">
    <location>
        <position position="1"/>
    </location>
</feature>
<evidence type="ECO:0000313" key="2">
    <source>
        <dbReference type="Proteomes" id="UP000595437"/>
    </source>
</evidence>
<dbReference type="AlphaFoldDB" id="A0A7T8QSP9"/>
<sequence length="92" mass="10034">EHPTGEGNKFAILNTTALIANKITTGDLINESDIKPVLLSAAARYAVLDLKIPSPSMDSWTPASKEVKFFPSLASIHQKTISTILKHFKKSK</sequence>